<evidence type="ECO:0000256" key="1">
    <source>
        <dbReference type="ARBA" id="ARBA00022734"/>
    </source>
</evidence>
<name>A0A0B6ZSF6_9EUPU</name>
<evidence type="ECO:0000313" key="5">
    <source>
        <dbReference type="EMBL" id="CEK71454.1"/>
    </source>
</evidence>
<gene>
    <name evidence="4" type="primary">ORF78448</name>
    <name evidence="5" type="synonym">ORF78449</name>
</gene>
<dbReference type="InterPro" id="IPR035992">
    <property type="entry name" value="Ricin_B-like_lectins"/>
</dbReference>
<feature type="non-terminal residue" evidence="4">
    <location>
        <position position="1"/>
    </location>
</feature>
<feature type="domain" description="Ricin B lectin" evidence="3">
    <location>
        <begin position="33"/>
        <end position="150"/>
    </location>
</feature>
<dbReference type="AlphaFoldDB" id="A0A0B6ZSF6"/>
<evidence type="ECO:0000256" key="2">
    <source>
        <dbReference type="ARBA" id="ARBA00023157"/>
    </source>
</evidence>
<dbReference type="PROSITE" id="PS50231">
    <property type="entry name" value="RICIN_B_LECTIN"/>
    <property type="match status" value="1"/>
</dbReference>
<keyword evidence="2" id="KW-1015">Disulfide bond</keyword>
<dbReference type="EMBL" id="HACG01024588">
    <property type="protein sequence ID" value="CEK71453.1"/>
    <property type="molecule type" value="Transcribed_RNA"/>
</dbReference>
<dbReference type="PANTHER" id="PTHR11675">
    <property type="entry name" value="N-ACETYLGALACTOSAMINYLTRANSFERASE"/>
    <property type="match status" value="1"/>
</dbReference>
<dbReference type="EMBL" id="HACG01024589">
    <property type="protein sequence ID" value="CEK71454.1"/>
    <property type="molecule type" value="Transcribed_RNA"/>
</dbReference>
<dbReference type="Gene3D" id="1.10.8.460">
    <property type="entry name" value="ppGaNTase-T1 linker domain-like"/>
    <property type="match status" value="1"/>
</dbReference>
<dbReference type="GO" id="GO:0004653">
    <property type="term" value="F:polypeptide N-acetylgalactosaminyltransferase activity"/>
    <property type="evidence" value="ECO:0007669"/>
    <property type="project" value="TreeGrafter"/>
</dbReference>
<keyword evidence="1" id="KW-0430">Lectin</keyword>
<dbReference type="GO" id="GO:0030246">
    <property type="term" value="F:carbohydrate binding"/>
    <property type="evidence" value="ECO:0007669"/>
    <property type="project" value="UniProtKB-KW"/>
</dbReference>
<dbReference type="Pfam" id="PF00652">
    <property type="entry name" value="Ricin_B_lectin"/>
    <property type="match status" value="1"/>
</dbReference>
<dbReference type="SUPFAM" id="SSF50370">
    <property type="entry name" value="Ricin B-like lectins"/>
    <property type="match status" value="1"/>
</dbReference>
<organism evidence="4">
    <name type="scientific">Arion vulgaris</name>
    <dbReference type="NCBI Taxonomy" id="1028688"/>
    <lineage>
        <taxon>Eukaryota</taxon>
        <taxon>Metazoa</taxon>
        <taxon>Spiralia</taxon>
        <taxon>Lophotrochozoa</taxon>
        <taxon>Mollusca</taxon>
        <taxon>Gastropoda</taxon>
        <taxon>Heterobranchia</taxon>
        <taxon>Euthyneura</taxon>
        <taxon>Panpulmonata</taxon>
        <taxon>Eupulmonata</taxon>
        <taxon>Stylommatophora</taxon>
        <taxon>Helicina</taxon>
        <taxon>Arionoidea</taxon>
        <taxon>Arionidae</taxon>
        <taxon>Arion</taxon>
    </lineage>
</organism>
<proteinExistence type="predicted"/>
<sequence length="161" mass="18664">VRETQELRERLQCHSFSWYVENIYPEMYIAGTGRYLGEIESVTGLCIHKVGTLKDVFLTLEDCSKAHQWESTRIKEIRLSDLCMTTTFEGNSGILLQKCNFENKSQTFEYLENKNIYNPVSNTCLTAAKNGTSLTLEPCSEKHFQTWMWSKNENYIPLSKV</sequence>
<dbReference type="InterPro" id="IPR000772">
    <property type="entry name" value="Ricin_B_lectin"/>
</dbReference>
<dbReference type="Gene3D" id="2.80.10.50">
    <property type="match status" value="1"/>
</dbReference>
<dbReference type="PANTHER" id="PTHR11675:SF119">
    <property type="entry name" value="POLYPEPTIDE N-ACETYLGALACTOSAMINYLTRANSFERASE 2"/>
    <property type="match status" value="1"/>
</dbReference>
<protein>
    <recommendedName>
        <fullName evidence="3">Ricin B lectin domain-containing protein</fullName>
    </recommendedName>
</protein>
<accession>A0A0B6ZSF6</accession>
<reference evidence="4" key="1">
    <citation type="submission" date="2014-12" db="EMBL/GenBank/DDBJ databases">
        <title>Insight into the proteome of Arion vulgaris.</title>
        <authorList>
            <person name="Aradska J."/>
            <person name="Bulat T."/>
            <person name="Smidak R."/>
            <person name="Sarate P."/>
            <person name="Gangsoo J."/>
            <person name="Sialana F."/>
            <person name="Bilban M."/>
            <person name="Lubec G."/>
        </authorList>
    </citation>
    <scope>NUCLEOTIDE SEQUENCE</scope>
    <source>
        <tissue evidence="4">Skin</tissue>
    </source>
</reference>
<evidence type="ECO:0000313" key="4">
    <source>
        <dbReference type="EMBL" id="CEK71453.1"/>
    </source>
</evidence>
<dbReference type="SMART" id="SM00458">
    <property type="entry name" value="RICIN"/>
    <property type="match status" value="1"/>
</dbReference>
<dbReference type="GO" id="GO:0005794">
    <property type="term" value="C:Golgi apparatus"/>
    <property type="evidence" value="ECO:0007669"/>
    <property type="project" value="TreeGrafter"/>
</dbReference>
<evidence type="ECO:0000259" key="3">
    <source>
        <dbReference type="SMART" id="SM00458"/>
    </source>
</evidence>
<dbReference type="GO" id="GO:0006493">
    <property type="term" value="P:protein O-linked glycosylation"/>
    <property type="evidence" value="ECO:0007669"/>
    <property type="project" value="TreeGrafter"/>
</dbReference>